<accession>A0A1D2QSH4</accession>
<evidence type="ECO:0000313" key="2">
    <source>
        <dbReference type="EMBL" id="ODS24470.1"/>
    </source>
</evidence>
<keyword evidence="1" id="KW-0472">Membrane</keyword>
<feature type="transmembrane region" description="Helical" evidence="1">
    <location>
        <begin position="206"/>
        <end position="223"/>
    </location>
</feature>
<evidence type="ECO:0000313" key="3">
    <source>
        <dbReference type="Proteomes" id="UP000242502"/>
    </source>
</evidence>
<dbReference type="Gene3D" id="3.30.450.20">
    <property type="entry name" value="PAS domain"/>
    <property type="match status" value="1"/>
</dbReference>
<dbReference type="EMBL" id="MDLC01000008">
    <property type="protein sequence ID" value="ODS24470.1"/>
    <property type="molecule type" value="Genomic_DNA"/>
</dbReference>
<reference evidence="2 3" key="1">
    <citation type="journal article" date="2016" name="Appl. Environ. Microbiol.">
        <title>Lack of Overt Genome Reduction in the Bryostatin-Producing Bryozoan Symbiont "Candidatus Endobugula sertula".</title>
        <authorList>
            <person name="Miller I.J."/>
            <person name="Vanee N."/>
            <person name="Fong S.S."/>
            <person name="Lim-Fong G.E."/>
            <person name="Kwan J.C."/>
        </authorList>
    </citation>
    <scope>NUCLEOTIDE SEQUENCE [LARGE SCALE GENOMIC DNA]</scope>
    <source>
        <strain evidence="2">AB1-4</strain>
    </source>
</reference>
<dbReference type="InterPro" id="IPR036890">
    <property type="entry name" value="HATPase_C_sf"/>
</dbReference>
<evidence type="ECO:0000256" key="1">
    <source>
        <dbReference type="SAM" id="Phobius"/>
    </source>
</evidence>
<sequence>MANIVHFKKYKVIIISVVVFLILDFSVLVFNYYISYKIAKNAIAINLAGQQRSLSQRITKNLLEFERAYDKARDYGPIIADIKSSMGRFDEILSAFDVGGMVSIKGERVFIEPVSDEPGRRAIETAKPMWAIYKNYTADVLNEFEHREHIKEDVVTIFFRESIINDVVLYVTHNNLALLEVVSDLNEAVGNTAEEKVRKLRIIQSLAIFLAVINFFFIIFFALKNLRKIDTELEFAKAELHVMLNTITEGIFLLDSNLVISEQYSKEMEIIFNGEELSGKSLLFLLNKICHDFNEKGVGDFLQALFDKNKNMKVLNLLNPLQKVLVKDKNKTHGLDDKRYLRFSYSRIEADKYVERILVRVVDISKEVLHEQTLEKERDRQFKQMHLISALMNSNADMLPIFFQRSFYCFDHINGILKSPISDSRELFGKVERIDSLLNDFRVEAKKLGLESLTNVSSDLQTELEKIKGKKKLSVDDFYNFSLVLDNLVSHTESIYKFSNKILSENAVKIFQLKSVVSENDIGWAHLSEFSEIVAEKERKDIEFVVSGLNDHLLPKKMLRFINSIIVQLTYHSIAVSIETPQRRIEMGKPSFGLVDVRLVKKKSGGYYLTIRNDGTGLNVNEVRASVVDGGAIRGIPSGKMTKKQMLFLLFYSYNPEENKLLFYDNELVSCDQMMKFIADYNVKFDIRSVDNEGSVFEFMFPVSTL</sequence>
<keyword evidence="1" id="KW-0812">Transmembrane</keyword>
<feature type="transmembrane region" description="Helical" evidence="1">
    <location>
        <begin position="12"/>
        <end position="34"/>
    </location>
</feature>
<protein>
    <recommendedName>
        <fullName evidence="4">Histidine kinase domain-containing protein</fullName>
    </recommendedName>
</protein>
<dbReference type="AlphaFoldDB" id="A0A1D2QSH4"/>
<dbReference type="SUPFAM" id="SSF55874">
    <property type="entry name" value="ATPase domain of HSP90 chaperone/DNA topoisomerase II/histidine kinase"/>
    <property type="match status" value="1"/>
</dbReference>
<organism evidence="2 3">
    <name type="scientific">Candidatus Endobugula sertula</name>
    <name type="common">Bugula neritina bacterial symbiont</name>
    <dbReference type="NCBI Taxonomy" id="62101"/>
    <lineage>
        <taxon>Bacteria</taxon>
        <taxon>Pseudomonadati</taxon>
        <taxon>Pseudomonadota</taxon>
        <taxon>Gammaproteobacteria</taxon>
        <taxon>Cellvibrionales</taxon>
        <taxon>Cellvibrionaceae</taxon>
        <taxon>Candidatus Endobugula</taxon>
    </lineage>
</organism>
<dbReference type="Gene3D" id="3.30.565.10">
    <property type="entry name" value="Histidine kinase-like ATPase, C-terminal domain"/>
    <property type="match status" value="1"/>
</dbReference>
<comment type="caution">
    <text evidence="2">The sequence shown here is derived from an EMBL/GenBank/DDBJ whole genome shotgun (WGS) entry which is preliminary data.</text>
</comment>
<dbReference type="STRING" id="62101.AB835_03235"/>
<keyword evidence="1" id="KW-1133">Transmembrane helix</keyword>
<evidence type="ECO:0008006" key="4">
    <source>
        <dbReference type="Google" id="ProtNLM"/>
    </source>
</evidence>
<gene>
    <name evidence="2" type="ORF">AB835_03235</name>
</gene>
<proteinExistence type="predicted"/>
<dbReference type="Proteomes" id="UP000242502">
    <property type="component" value="Unassembled WGS sequence"/>
</dbReference>
<name>A0A1D2QSH4_9GAMM</name>